<evidence type="ECO:0000259" key="3">
    <source>
        <dbReference type="SMART" id="SM00822"/>
    </source>
</evidence>
<feature type="domain" description="Ketoreductase" evidence="3">
    <location>
        <begin position="7"/>
        <end position="185"/>
    </location>
</feature>
<dbReference type="CDD" id="cd05362">
    <property type="entry name" value="THN_reductase-like_SDR_c"/>
    <property type="match status" value="1"/>
</dbReference>
<dbReference type="SUPFAM" id="SSF51735">
    <property type="entry name" value="NAD(P)-binding Rossmann-fold domains"/>
    <property type="match status" value="1"/>
</dbReference>
<sequence length="246" mass="25951">MKKLENKTAIVTGGSRGIGANICTCLAAAGAKVVVNYARNQEAAEKVVSQIVADGGQAIAVAGDVASAADVKKLFDVAEEKFGQVDILVNNAGVVHYKTMEVTTDEEFDRVMKVNVYGTFYGMREAASRLADGGRVINLSSSAVRMMLPTYGPYCATKGAVEQMTRSFAKEMGSRGITVNAVSPGPTETEMFLGNSESEKIERMRNLAALGRLGKVEDMGPVIVFLASEDAGWITGQVIPVNGGTA</sequence>
<dbReference type="RefSeq" id="WP_105358358.1">
    <property type="nucleotide sequence ID" value="NZ_PUIB01000024.1"/>
</dbReference>
<keyword evidence="2" id="KW-0560">Oxidoreductase</keyword>
<comment type="similarity">
    <text evidence="1">Belongs to the short-chain dehydrogenases/reductases (SDR) family.</text>
</comment>
<reference evidence="4 5" key="1">
    <citation type="submission" date="2018-02" db="EMBL/GenBank/DDBJ databases">
        <title>Comparative genomes isolates from brazilian mangrove.</title>
        <authorList>
            <person name="Araujo J.E."/>
            <person name="Taketani R.G."/>
            <person name="Silva M.C.P."/>
            <person name="Loureco M.V."/>
            <person name="Andreote F.D."/>
        </authorList>
    </citation>
    <scope>NUCLEOTIDE SEQUENCE [LARGE SCALE GENOMIC DNA]</scope>
    <source>
        <strain evidence="4 5">NAP PRIS-MGV</strain>
    </source>
</reference>
<evidence type="ECO:0000256" key="1">
    <source>
        <dbReference type="ARBA" id="ARBA00006484"/>
    </source>
</evidence>
<evidence type="ECO:0000313" key="5">
    <source>
        <dbReference type="Proteomes" id="UP000239388"/>
    </source>
</evidence>
<evidence type="ECO:0000256" key="2">
    <source>
        <dbReference type="ARBA" id="ARBA00023002"/>
    </source>
</evidence>
<evidence type="ECO:0000313" key="4">
    <source>
        <dbReference type="EMBL" id="PQO28959.1"/>
    </source>
</evidence>
<dbReference type="AlphaFoldDB" id="A0A2S8F9Y6"/>
<dbReference type="Gene3D" id="3.40.50.720">
    <property type="entry name" value="NAD(P)-binding Rossmann-like Domain"/>
    <property type="match status" value="1"/>
</dbReference>
<comment type="caution">
    <text evidence="4">The sequence shown here is derived from an EMBL/GenBank/DDBJ whole genome shotgun (WGS) entry which is preliminary data.</text>
</comment>
<protein>
    <submittedName>
        <fullName evidence="4">3-ketoacyl-ACP reductase</fullName>
    </submittedName>
</protein>
<proteinExistence type="inferred from homology"/>
<dbReference type="PRINTS" id="PR00080">
    <property type="entry name" value="SDRFAMILY"/>
</dbReference>
<dbReference type="OrthoDB" id="9803333at2"/>
<dbReference type="SMART" id="SM00822">
    <property type="entry name" value="PKS_KR"/>
    <property type="match status" value="1"/>
</dbReference>
<dbReference type="InterPro" id="IPR020904">
    <property type="entry name" value="Sc_DH/Rdtase_CS"/>
</dbReference>
<dbReference type="NCBIfam" id="NF005559">
    <property type="entry name" value="PRK07231.1"/>
    <property type="match status" value="1"/>
</dbReference>
<dbReference type="InterPro" id="IPR036291">
    <property type="entry name" value="NAD(P)-bd_dom_sf"/>
</dbReference>
<gene>
    <name evidence="4" type="ORF">C5Y98_23430</name>
</gene>
<organism evidence="4 5">
    <name type="scientific">Blastopirellula marina</name>
    <dbReference type="NCBI Taxonomy" id="124"/>
    <lineage>
        <taxon>Bacteria</taxon>
        <taxon>Pseudomonadati</taxon>
        <taxon>Planctomycetota</taxon>
        <taxon>Planctomycetia</taxon>
        <taxon>Pirellulales</taxon>
        <taxon>Pirellulaceae</taxon>
        <taxon>Blastopirellula</taxon>
    </lineage>
</organism>
<accession>A0A2S8F9Y6</accession>
<dbReference type="EMBL" id="PUIB01000024">
    <property type="protein sequence ID" value="PQO28959.1"/>
    <property type="molecule type" value="Genomic_DNA"/>
</dbReference>
<dbReference type="PANTHER" id="PTHR48107:SF7">
    <property type="entry name" value="RE15974P"/>
    <property type="match status" value="1"/>
</dbReference>
<dbReference type="GO" id="GO:0016614">
    <property type="term" value="F:oxidoreductase activity, acting on CH-OH group of donors"/>
    <property type="evidence" value="ECO:0007669"/>
    <property type="project" value="UniProtKB-ARBA"/>
</dbReference>
<dbReference type="Pfam" id="PF13561">
    <property type="entry name" value="adh_short_C2"/>
    <property type="match status" value="1"/>
</dbReference>
<dbReference type="PRINTS" id="PR00081">
    <property type="entry name" value="GDHRDH"/>
</dbReference>
<dbReference type="Proteomes" id="UP000239388">
    <property type="component" value="Unassembled WGS sequence"/>
</dbReference>
<dbReference type="FunFam" id="3.40.50.720:FF:000084">
    <property type="entry name" value="Short-chain dehydrogenase reductase"/>
    <property type="match status" value="1"/>
</dbReference>
<dbReference type="InterPro" id="IPR057326">
    <property type="entry name" value="KR_dom"/>
</dbReference>
<dbReference type="InterPro" id="IPR002347">
    <property type="entry name" value="SDR_fam"/>
</dbReference>
<dbReference type="PANTHER" id="PTHR48107">
    <property type="entry name" value="NADPH-DEPENDENT ALDEHYDE REDUCTASE-LIKE PROTEIN, CHLOROPLASTIC-RELATED"/>
    <property type="match status" value="1"/>
</dbReference>
<dbReference type="PROSITE" id="PS00061">
    <property type="entry name" value="ADH_SHORT"/>
    <property type="match status" value="1"/>
</dbReference>
<name>A0A2S8F9Y6_9BACT</name>